<evidence type="ECO:0000313" key="3">
    <source>
        <dbReference type="Proteomes" id="UP001620626"/>
    </source>
</evidence>
<comment type="caution">
    <text evidence="2">The sequence shown here is derived from an EMBL/GenBank/DDBJ whole genome shotgun (WGS) entry which is preliminary data.</text>
</comment>
<dbReference type="Pfam" id="PF18199">
    <property type="entry name" value="Dynein_C"/>
    <property type="match status" value="1"/>
</dbReference>
<reference evidence="2 3" key="1">
    <citation type="submission" date="2024-10" db="EMBL/GenBank/DDBJ databases">
        <authorList>
            <person name="Kim D."/>
        </authorList>
    </citation>
    <scope>NUCLEOTIDE SEQUENCE [LARGE SCALE GENOMIC DNA]</scope>
    <source>
        <strain evidence="2">BH-2024</strain>
    </source>
</reference>
<gene>
    <name evidence="2" type="ORF">niasHT_004728</name>
</gene>
<sequence length="104" mass="12181">MDADFVQRMEQLKRLSLLENLRFEEVWLGGMFFPEAYITSTRQLIAQTNRWSLERMYMHITKMEEGQSKAFTLTDLCAIGVLCEADEIKLTDEIHVGVPWLQSH</sequence>
<dbReference type="AlphaFoldDB" id="A0ABD2M9H5"/>
<proteinExistence type="predicted"/>
<dbReference type="InterPro" id="IPR041228">
    <property type="entry name" value="Dynein_C"/>
</dbReference>
<organism evidence="2 3">
    <name type="scientific">Heterodera trifolii</name>
    <dbReference type="NCBI Taxonomy" id="157864"/>
    <lineage>
        <taxon>Eukaryota</taxon>
        <taxon>Metazoa</taxon>
        <taxon>Ecdysozoa</taxon>
        <taxon>Nematoda</taxon>
        <taxon>Chromadorea</taxon>
        <taxon>Rhabditida</taxon>
        <taxon>Tylenchina</taxon>
        <taxon>Tylenchomorpha</taxon>
        <taxon>Tylenchoidea</taxon>
        <taxon>Heteroderidae</taxon>
        <taxon>Heteroderinae</taxon>
        <taxon>Heterodera</taxon>
    </lineage>
</organism>
<evidence type="ECO:0000313" key="2">
    <source>
        <dbReference type="EMBL" id="KAL3124139.1"/>
    </source>
</evidence>
<keyword evidence="3" id="KW-1185">Reference proteome</keyword>
<evidence type="ECO:0000259" key="1">
    <source>
        <dbReference type="Pfam" id="PF18199"/>
    </source>
</evidence>
<accession>A0ABD2M9H5</accession>
<protein>
    <recommendedName>
        <fullName evidence="1">Dynein heavy chain C-terminal domain-containing protein</fullName>
    </recommendedName>
</protein>
<dbReference type="EMBL" id="JBICBT010000078">
    <property type="protein sequence ID" value="KAL3124139.1"/>
    <property type="molecule type" value="Genomic_DNA"/>
</dbReference>
<dbReference type="Proteomes" id="UP001620626">
    <property type="component" value="Unassembled WGS sequence"/>
</dbReference>
<feature type="domain" description="Dynein heavy chain C-terminal" evidence="1">
    <location>
        <begin position="4"/>
        <end position="68"/>
    </location>
</feature>
<name>A0ABD2M9H5_9BILA</name>